<comment type="subcellular location">
    <subcellularLocation>
        <location evidence="1 8">Cell outer membrane</location>
        <topology evidence="1 8">Multi-pass membrane protein</topology>
    </subcellularLocation>
</comment>
<proteinExistence type="inferred from homology"/>
<feature type="signal peptide" evidence="10">
    <location>
        <begin position="1"/>
        <end position="22"/>
    </location>
</feature>
<dbReference type="AlphaFoldDB" id="A0A3E2NPC8"/>
<evidence type="ECO:0000313" key="14">
    <source>
        <dbReference type="Proteomes" id="UP000260823"/>
    </source>
</evidence>
<evidence type="ECO:0000256" key="6">
    <source>
        <dbReference type="ARBA" id="ARBA00023136"/>
    </source>
</evidence>
<keyword evidence="7 8" id="KW-0998">Cell outer membrane</keyword>
<dbReference type="InterPro" id="IPR036942">
    <property type="entry name" value="Beta-barrel_TonB_sf"/>
</dbReference>
<dbReference type="GO" id="GO:0015344">
    <property type="term" value="F:siderophore uptake transmembrane transporter activity"/>
    <property type="evidence" value="ECO:0007669"/>
    <property type="project" value="TreeGrafter"/>
</dbReference>
<dbReference type="InterPro" id="IPR037066">
    <property type="entry name" value="Plug_dom_sf"/>
</dbReference>
<keyword evidence="14" id="KW-1185">Reference proteome</keyword>
<dbReference type="SUPFAM" id="SSF56935">
    <property type="entry name" value="Porins"/>
    <property type="match status" value="1"/>
</dbReference>
<sequence length="767" mass="84774">MKLKLISCFIFSFLFLRIAAFADVNIVKGKVVDAKTNEPLIGATVSVPELHVSVATNTNGEFTLRSVPANGRYVVQVQYISYKTITQTVDFSSTTALVFALQPSIIETHEVVITGTPVTAGSKYNSTSASVVSKEQLQGSSTNLIDALSKVAPGVSQITTGPGISKPVIRGLSYNRVVTLSDGVKQQGQQFGDEHGIEIDQNQADRVEVLRGAASLQYGSDALGGVINVIEPSSPPEGNIKGDVLSSYSTNSGLINTSVMLSGNENGFVWRGRGSYQNAHDFKTPFGYYQNSGFNQSNFSGMLGVNKAWGYSHLNFSYYKNNIGFFDAEPGDELYRNETSRTLEYPRQDIRHYKLAWNNNFIFGSNSLKLDLGYQKNQRRELEDSTIPSLFFDLNTYSLDAKYSLHEFNGWRPVFGLSSSIGHSVNKGEELLVPAYDEYSAGAFGFVKKTWEKNTFSAGVRFDYVANKGKEQVVDGDEVFTGFDNKFSNLSGAVGFTHIFNDDLSFKSNLGTAFRAPNPAELGSNGVHEGTQRYEIGSGNLSPERSYQADATLEYGSGIITGSFGIYENYIHNYIYASNTNNEQITITDEGSGDLRTLDVYRYGQVNANLYGFEGNLTLHPVSFVHFENTFSYTRAQNRSFDRPLPLIPAGVLHNTLRFEPKIKGLNDFYFYAGIDNFFKQTRVDATFETPADGYTLLNAGIGATFKLGSQPLKLYISGNNLTNKKYYDALSRLRPGRYSQEDPTFGVYNPGRNITFGFYLPFGTNK</sequence>
<dbReference type="Pfam" id="PF07715">
    <property type="entry name" value="Plug"/>
    <property type="match status" value="1"/>
</dbReference>
<accession>A0A3E2NPC8</accession>
<dbReference type="OrthoDB" id="9795928at2"/>
<keyword evidence="5 9" id="KW-0798">TonB box</keyword>
<evidence type="ECO:0000259" key="12">
    <source>
        <dbReference type="Pfam" id="PF07715"/>
    </source>
</evidence>
<keyword evidence="13" id="KW-0675">Receptor</keyword>
<protein>
    <submittedName>
        <fullName evidence="13">TonB-dependent receptor</fullName>
    </submittedName>
</protein>
<dbReference type="SUPFAM" id="SSF49464">
    <property type="entry name" value="Carboxypeptidase regulatory domain-like"/>
    <property type="match status" value="1"/>
</dbReference>
<dbReference type="Gene3D" id="2.170.130.10">
    <property type="entry name" value="TonB-dependent receptor, plug domain"/>
    <property type="match status" value="1"/>
</dbReference>
<dbReference type="RefSeq" id="WP_117383251.1">
    <property type="nucleotide sequence ID" value="NZ_QWDE01000002.1"/>
</dbReference>
<dbReference type="InterPro" id="IPR039426">
    <property type="entry name" value="TonB-dep_rcpt-like"/>
</dbReference>
<evidence type="ECO:0000256" key="2">
    <source>
        <dbReference type="ARBA" id="ARBA00022448"/>
    </source>
</evidence>
<dbReference type="InterPro" id="IPR008969">
    <property type="entry name" value="CarboxyPept-like_regulatory"/>
</dbReference>
<keyword evidence="4 8" id="KW-0812">Transmembrane</keyword>
<evidence type="ECO:0000256" key="8">
    <source>
        <dbReference type="PROSITE-ProRule" id="PRU01360"/>
    </source>
</evidence>
<dbReference type="PROSITE" id="PS52016">
    <property type="entry name" value="TONB_DEPENDENT_REC_3"/>
    <property type="match status" value="1"/>
</dbReference>
<feature type="domain" description="TonB-dependent receptor plug" evidence="12">
    <location>
        <begin position="126"/>
        <end position="226"/>
    </location>
</feature>
<feature type="chain" id="PRO_5017768601" evidence="10">
    <location>
        <begin position="23"/>
        <end position="767"/>
    </location>
</feature>
<dbReference type="PANTHER" id="PTHR30069">
    <property type="entry name" value="TONB-DEPENDENT OUTER MEMBRANE RECEPTOR"/>
    <property type="match status" value="1"/>
</dbReference>
<dbReference type="Gene3D" id="2.40.170.20">
    <property type="entry name" value="TonB-dependent receptor, beta-barrel domain"/>
    <property type="match status" value="1"/>
</dbReference>
<keyword evidence="3 8" id="KW-1134">Transmembrane beta strand</keyword>
<gene>
    <name evidence="13" type="ORF">DYU05_11780</name>
</gene>
<organism evidence="13 14">
    <name type="scientific">Mucilaginibacter terrenus</name>
    <dbReference type="NCBI Taxonomy" id="2482727"/>
    <lineage>
        <taxon>Bacteria</taxon>
        <taxon>Pseudomonadati</taxon>
        <taxon>Bacteroidota</taxon>
        <taxon>Sphingobacteriia</taxon>
        <taxon>Sphingobacteriales</taxon>
        <taxon>Sphingobacteriaceae</taxon>
        <taxon>Mucilaginibacter</taxon>
    </lineage>
</organism>
<evidence type="ECO:0000313" key="13">
    <source>
        <dbReference type="EMBL" id="RFZ82837.1"/>
    </source>
</evidence>
<keyword evidence="10" id="KW-0732">Signal</keyword>
<evidence type="ECO:0000259" key="11">
    <source>
        <dbReference type="Pfam" id="PF00593"/>
    </source>
</evidence>
<dbReference type="InterPro" id="IPR000531">
    <property type="entry name" value="Beta-barrel_TonB"/>
</dbReference>
<comment type="similarity">
    <text evidence="8 9">Belongs to the TonB-dependent receptor family.</text>
</comment>
<dbReference type="InterPro" id="IPR012910">
    <property type="entry name" value="Plug_dom"/>
</dbReference>
<evidence type="ECO:0000256" key="10">
    <source>
        <dbReference type="SAM" id="SignalP"/>
    </source>
</evidence>
<keyword evidence="2 8" id="KW-0813">Transport</keyword>
<reference evidence="13 14" key="1">
    <citation type="submission" date="2018-08" db="EMBL/GenBank/DDBJ databases">
        <title>Mucilaginibacter terrae sp. nov., isolated from manganese diggings.</title>
        <authorList>
            <person name="Huang Y."/>
            <person name="Zhou Z."/>
        </authorList>
    </citation>
    <scope>NUCLEOTIDE SEQUENCE [LARGE SCALE GENOMIC DNA]</scope>
    <source>
        <strain evidence="13 14">ZH6</strain>
    </source>
</reference>
<dbReference type="GO" id="GO:0044718">
    <property type="term" value="P:siderophore transmembrane transport"/>
    <property type="evidence" value="ECO:0007669"/>
    <property type="project" value="TreeGrafter"/>
</dbReference>
<dbReference type="Proteomes" id="UP000260823">
    <property type="component" value="Unassembled WGS sequence"/>
</dbReference>
<evidence type="ECO:0000256" key="9">
    <source>
        <dbReference type="RuleBase" id="RU003357"/>
    </source>
</evidence>
<dbReference type="Pfam" id="PF13715">
    <property type="entry name" value="CarbopepD_reg_2"/>
    <property type="match status" value="1"/>
</dbReference>
<keyword evidence="6 8" id="KW-0472">Membrane</keyword>
<dbReference type="Pfam" id="PF00593">
    <property type="entry name" value="TonB_dep_Rec_b-barrel"/>
    <property type="match status" value="1"/>
</dbReference>
<evidence type="ECO:0000256" key="4">
    <source>
        <dbReference type="ARBA" id="ARBA00022692"/>
    </source>
</evidence>
<name>A0A3E2NPC8_9SPHI</name>
<evidence type="ECO:0000256" key="7">
    <source>
        <dbReference type="ARBA" id="ARBA00023237"/>
    </source>
</evidence>
<comment type="caution">
    <text evidence="13">The sequence shown here is derived from an EMBL/GenBank/DDBJ whole genome shotgun (WGS) entry which is preliminary data.</text>
</comment>
<dbReference type="Gene3D" id="2.60.40.1120">
    <property type="entry name" value="Carboxypeptidase-like, regulatory domain"/>
    <property type="match status" value="1"/>
</dbReference>
<dbReference type="PANTHER" id="PTHR30069:SF40">
    <property type="entry name" value="TONB-DEPENDENT RECEPTOR NMB0964-RELATED"/>
    <property type="match status" value="1"/>
</dbReference>
<evidence type="ECO:0000256" key="1">
    <source>
        <dbReference type="ARBA" id="ARBA00004571"/>
    </source>
</evidence>
<dbReference type="GO" id="GO:0009279">
    <property type="term" value="C:cell outer membrane"/>
    <property type="evidence" value="ECO:0007669"/>
    <property type="project" value="UniProtKB-SubCell"/>
</dbReference>
<evidence type="ECO:0000256" key="3">
    <source>
        <dbReference type="ARBA" id="ARBA00022452"/>
    </source>
</evidence>
<dbReference type="EMBL" id="QWDE01000002">
    <property type="protein sequence ID" value="RFZ82837.1"/>
    <property type="molecule type" value="Genomic_DNA"/>
</dbReference>
<feature type="domain" description="TonB-dependent receptor-like beta-barrel" evidence="11">
    <location>
        <begin position="265"/>
        <end position="722"/>
    </location>
</feature>
<evidence type="ECO:0000256" key="5">
    <source>
        <dbReference type="ARBA" id="ARBA00023077"/>
    </source>
</evidence>